<proteinExistence type="predicted"/>
<evidence type="ECO:0000313" key="1">
    <source>
        <dbReference type="EMBL" id="CAB4189403.1"/>
    </source>
</evidence>
<protein>
    <submittedName>
        <fullName evidence="1">Uncharacterized protein</fullName>
    </submittedName>
</protein>
<name>A0A6J5QY78_9CAUD</name>
<organism evidence="1">
    <name type="scientific">uncultured Caudovirales phage</name>
    <dbReference type="NCBI Taxonomy" id="2100421"/>
    <lineage>
        <taxon>Viruses</taxon>
        <taxon>Duplodnaviria</taxon>
        <taxon>Heunggongvirae</taxon>
        <taxon>Uroviricota</taxon>
        <taxon>Caudoviricetes</taxon>
        <taxon>Peduoviridae</taxon>
        <taxon>Maltschvirus</taxon>
        <taxon>Maltschvirus maltsch</taxon>
    </lineage>
</organism>
<reference evidence="1" key="1">
    <citation type="submission" date="2020-05" db="EMBL/GenBank/DDBJ databases">
        <authorList>
            <person name="Chiriac C."/>
            <person name="Salcher M."/>
            <person name="Ghai R."/>
            <person name="Kavagutti S V."/>
        </authorList>
    </citation>
    <scope>NUCLEOTIDE SEQUENCE</scope>
</reference>
<gene>
    <name evidence="1" type="ORF">UFOVP1184_42</name>
</gene>
<accession>A0A6J5QY78</accession>
<sequence>MTEEFTLQRLDTLAALAGFRYDTVLWDAKGFTVVLEDSMGGELCFTGGTTDLAIEHACRHLSLIVERVHG</sequence>
<dbReference type="EMBL" id="LR797135">
    <property type="protein sequence ID" value="CAB4189403.1"/>
    <property type="molecule type" value="Genomic_DNA"/>
</dbReference>